<sequence length="146" mass="16582">MGEIMAAKHVDPLYLLDSTTLQRRDFALVSFKKLSERGGFKYFRIWGGAEPIDLCFEVAYPLFGFKVGVEAFAARLHTAPSHLCLQAHSEFPNCRHRDLQRSLSVMRRMPPKTGPRIIPAQQSHALTAIKNHRRFIIERLAHAASV</sequence>
<dbReference type="EMBL" id="LXKT01000028">
    <property type="protein sequence ID" value="OCJ33261.1"/>
    <property type="molecule type" value="Genomic_DNA"/>
</dbReference>
<evidence type="ECO:0000313" key="2">
    <source>
        <dbReference type="Proteomes" id="UP000093451"/>
    </source>
</evidence>
<dbReference type="AlphaFoldDB" id="A0AB36ECY2"/>
<gene>
    <name evidence="1" type="ORF">A6U91_20780</name>
</gene>
<proteinExistence type="predicted"/>
<reference evidence="1 2" key="1">
    <citation type="journal article" date="2016" name="PeerJ">
        <title>Gall-ID: tools for genotyping gall-causing phytopathogenic bacteria.</title>
        <authorList>
            <person name="Davis E.W.II."/>
            <person name="Weisberg A.J."/>
            <person name="Tabima J.F."/>
            <person name="Grunwald N.J."/>
            <person name="Chang J.H."/>
        </authorList>
    </citation>
    <scope>NUCLEOTIDE SEQUENCE [LARGE SCALE GENOMIC DNA]</scope>
    <source>
        <strain evidence="1 2">N2/73</strain>
    </source>
</reference>
<evidence type="ECO:0000313" key="1">
    <source>
        <dbReference type="EMBL" id="OCJ33261.1"/>
    </source>
</evidence>
<protein>
    <submittedName>
        <fullName evidence="1">Uncharacterized protein</fullName>
    </submittedName>
</protein>
<name>A0AB36ECY2_AGRTU</name>
<comment type="caution">
    <text evidence="1">The sequence shown here is derived from an EMBL/GenBank/DDBJ whole genome shotgun (WGS) entry which is preliminary data.</text>
</comment>
<dbReference type="Proteomes" id="UP000093451">
    <property type="component" value="Unassembled WGS sequence"/>
</dbReference>
<accession>A0AB36ECY2</accession>
<organism evidence="1 2">
    <name type="scientific">Agrobacterium tumefaciens</name>
    <dbReference type="NCBI Taxonomy" id="358"/>
    <lineage>
        <taxon>Bacteria</taxon>
        <taxon>Pseudomonadati</taxon>
        <taxon>Pseudomonadota</taxon>
        <taxon>Alphaproteobacteria</taxon>
        <taxon>Hyphomicrobiales</taxon>
        <taxon>Rhizobiaceae</taxon>
        <taxon>Rhizobium/Agrobacterium group</taxon>
        <taxon>Agrobacterium</taxon>
        <taxon>Agrobacterium tumefaciens complex</taxon>
    </lineage>
</organism>